<keyword evidence="2" id="KW-1185">Reference proteome</keyword>
<organism evidence="1 2">
    <name type="scientific">Zizania palustris</name>
    <name type="common">Northern wild rice</name>
    <dbReference type="NCBI Taxonomy" id="103762"/>
    <lineage>
        <taxon>Eukaryota</taxon>
        <taxon>Viridiplantae</taxon>
        <taxon>Streptophyta</taxon>
        <taxon>Embryophyta</taxon>
        <taxon>Tracheophyta</taxon>
        <taxon>Spermatophyta</taxon>
        <taxon>Magnoliopsida</taxon>
        <taxon>Liliopsida</taxon>
        <taxon>Poales</taxon>
        <taxon>Poaceae</taxon>
        <taxon>BOP clade</taxon>
        <taxon>Oryzoideae</taxon>
        <taxon>Oryzeae</taxon>
        <taxon>Zizaniinae</taxon>
        <taxon>Zizania</taxon>
    </lineage>
</organism>
<evidence type="ECO:0000313" key="1">
    <source>
        <dbReference type="EMBL" id="KAG8087544.1"/>
    </source>
</evidence>
<dbReference type="Proteomes" id="UP000729402">
    <property type="component" value="Unassembled WGS sequence"/>
</dbReference>
<reference evidence="1" key="2">
    <citation type="submission" date="2021-02" db="EMBL/GenBank/DDBJ databases">
        <authorList>
            <person name="Kimball J.A."/>
            <person name="Haas M.W."/>
            <person name="Macchietto M."/>
            <person name="Kono T."/>
            <person name="Duquette J."/>
            <person name="Shao M."/>
        </authorList>
    </citation>
    <scope>NUCLEOTIDE SEQUENCE</scope>
    <source>
        <tissue evidence="1">Fresh leaf tissue</tissue>
    </source>
</reference>
<name>A0A8J5WDE3_ZIZPA</name>
<dbReference type="EMBL" id="JAAALK010000082">
    <property type="protein sequence ID" value="KAG8087544.1"/>
    <property type="molecule type" value="Genomic_DNA"/>
</dbReference>
<gene>
    <name evidence="1" type="ORF">GUJ93_ZPchr0010g10436</name>
</gene>
<comment type="caution">
    <text evidence="1">The sequence shown here is derived from an EMBL/GenBank/DDBJ whole genome shotgun (WGS) entry which is preliminary data.</text>
</comment>
<evidence type="ECO:0000313" key="2">
    <source>
        <dbReference type="Proteomes" id="UP000729402"/>
    </source>
</evidence>
<accession>A0A8J5WDE3</accession>
<dbReference type="AlphaFoldDB" id="A0A8J5WDE3"/>
<protein>
    <submittedName>
        <fullName evidence="1">Uncharacterized protein</fullName>
    </submittedName>
</protein>
<reference evidence="1" key="1">
    <citation type="journal article" date="2021" name="bioRxiv">
        <title>Whole Genome Assembly and Annotation of Northern Wild Rice, Zizania palustris L., Supports a Whole Genome Duplication in the Zizania Genus.</title>
        <authorList>
            <person name="Haas M."/>
            <person name="Kono T."/>
            <person name="Macchietto M."/>
            <person name="Millas R."/>
            <person name="McGilp L."/>
            <person name="Shao M."/>
            <person name="Duquette J."/>
            <person name="Hirsch C.N."/>
            <person name="Kimball J."/>
        </authorList>
    </citation>
    <scope>NUCLEOTIDE SEQUENCE</scope>
    <source>
        <tissue evidence="1">Fresh leaf tissue</tissue>
    </source>
</reference>
<proteinExistence type="predicted"/>
<sequence length="123" mass="14764">MRWNFLTRSQKIFMDLFDHLQFIASVVRIIRLQWKIWWFQGFGMARELVADDDEVAGRPAVFRVGLEINAWLVQSKQAFDYFSPSAVFHAPADRRRRRRRNMRLRPSMICTRQGWGLHFAEFS</sequence>